<dbReference type="Ensembl" id="ENSOANT00000054610.1">
    <property type="protein sequence ID" value="ENSOANP00000053740.1"/>
    <property type="gene ID" value="ENSOANG00000041526.1"/>
</dbReference>
<proteinExistence type="predicted"/>
<dbReference type="SUPFAM" id="SSF52540">
    <property type="entry name" value="P-loop containing nucleoside triphosphate hydrolases"/>
    <property type="match status" value="1"/>
</dbReference>
<keyword evidence="2 3" id="KW-0342">GTP-binding</keyword>
<accession>A0A6I8PFW1</accession>
<keyword evidence="4" id="KW-0460">Magnesium</keyword>
<keyword evidence="6" id="KW-1133">Transmembrane helix</keyword>
<dbReference type="GO" id="GO:0003924">
    <property type="term" value="F:GTPase activity"/>
    <property type="evidence" value="ECO:0007669"/>
    <property type="project" value="InterPro"/>
</dbReference>
<name>A0A6I8PFW1_ORNAN</name>
<evidence type="ECO:0000256" key="1">
    <source>
        <dbReference type="ARBA" id="ARBA00022741"/>
    </source>
</evidence>
<feature type="region of interest" description="Disordered" evidence="5">
    <location>
        <begin position="42"/>
        <end position="75"/>
    </location>
</feature>
<dbReference type="Pfam" id="PF00025">
    <property type="entry name" value="Arf"/>
    <property type="match status" value="1"/>
</dbReference>
<dbReference type="GO" id="GO:0046872">
    <property type="term" value="F:metal ion binding"/>
    <property type="evidence" value="ECO:0007669"/>
    <property type="project" value="UniProtKB-KW"/>
</dbReference>
<feature type="binding site" evidence="3">
    <location>
        <begin position="86"/>
        <end position="93"/>
    </location>
    <ligand>
        <name>GTP</name>
        <dbReference type="ChEBI" id="CHEBI:37565"/>
    </ligand>
</feature>
<dbReference type="PROSITE" id="PS51417">
    <property type="entry name" value="ARF"/>
    <property type="match status" value="1"/>
</dbReference>
<dbReference type="OMA" id="FYKRRVW"/>
<feature type="binding site" evidence="3">
    <location>
        <begin position="187"/>
        <end position="190"/>
    </location>
    <ligand>
        <name>GTP</name>
        <dbReference type="ChEBI" id="CHEBI:37565"/>
    </ligand>
</feature>
<evidence type="ECO:0000313" key="7">
    <source>
        <dbReference type="Ensembl" id="ENSOANP00000053740.1"/>
    </source>
</evidence>
<keyword evidence="6" id="KW-0472">Membrane</keyword>
<dbReference type="PANTHER" id="PTHR47575:SF1">
    <property type="entry name" value="ADP-RIBOSYLATION FACTOR-LIKE PROTEIN 10"/>
    <property type="match status" value="1"/>
</dbReference>
<evidence type="ECO:0000313" key="8">
    <source>
        <dbReference type="Proteomes" id="UP000002279"/>
    </source>
</evidence>
<dbReference type="FunCoup" id="A0A6I8PFW1">
    <property type="interactions" value="517"/>
</dbReference>
<evidence type="ECO:0000256" key="5">
    <source>
        <dbReference type="SAM" id="MobiDB-lite"/>
    </source>
</evidence>
<dbReference type="InterPro" id="IPR042951">
    <property type="entry name" value="ARL10"/>
</dbReference>
<dbReference type="GeneTree" id="ENSGT00940000160017"/>
<keyword evidence="4" id="KW-0479">Metal-binding</keyword>
<gene>
    <name evidence="7" type="primary">ARL10</name>
</gene>
<dbReference type="Gene3D" id="3.40.50.300">
    <property type="entry name" value="P-loop containing nucleotide triphosphate hydrolases"/>
    <property type="match status" value="1"/>
</dbReference>
<reference evidence="7" key="2">
    <citation type="submission" date="2025-08" db="UniProtKB">
        <authorList>
            <consortium name="Ensembl"/>
        </authorList>
    </citation>
    <scope>IDENTIFICATION</scope>
    <source>
        <strain evidence="7">Glennie</strain>
    </source>
</reference>
<dbReference type="GO" id="GO:0005525">
    <property type="term" value="F:GTP binding"/>
    <property type="evidence" value="ECO:0007669"/>
    <property type="project" value="UniProtKB-KW"/>
</dbReference>
<feature type="binding site" evidence="4">
    <location>
        <position position="111"/>
    </location>
    <ligand>
        <name>Mg(2+)</name>
        <dbReference type="ChEBI" id="CHEBI:18420"/>
    </ligand>
</feature>
<dbReference type="InParanoid" id="A0A6I8PFW1"/>
<dbReference type="Proteomes" id="UP000002279">
    <property type="component" value="Chromosome X2"/>
</dbReference>
<protein>
    <submittedName>
        <fullName evidence="7">ARF like GTPase 10</fullName>
    </submittedName>
</protein>
<feature type="binding site" evidence="3">
    <location>
        <position position="133"/>
    </location>
    <ligand>
        <name>GTP</name>
        <dbReference type="ChEBI" id="CHEBI:37565"/>
    </ligand>
</feature>
<feature type="binding site" evidence="4">
    <location>
        <position position="93"/>
    </location>
    <ligand>
        <name>Mg(2+)</name>
        <dbReference type="ChEBI" id="CHEBI:18420"/>
    </ligand>
</feature>
<reference evidence="7" key="3">
    <citation type="submission" date="2025-09" db="UniProtKB">
        <authorList>
            <consortium name="Ensembl"/>
        </authorList>
    </citation>
    <scope>IDENTIFICATION</scope>
    <source>
        <strain evidence="7">Glennie</strain>
    </source>
</reference>
<dbReference type="PANTHER" id="PTHR47575">
    <property type="entry name" value="ADP-RIBOSYLATION FACTOR-LIKE PROTEIN 10"/>
    <property type="match status" value="1"/>
</dbReference>
<sequence>MGPRALGPGRRLLLLLVLGGVAAAAGLASALFALWKSYCRSRPPRPQPREVRRAVGSGRWASSREGDGSGHPPELAGDERQVLVLGLDGAGKSSLLRCLAGQAAEGHTAPTWGFNSVRLPTRAFRMDLLEVGGGQNLRFYWKEFLSQADVLVFVVDSADRPRLPCARQELHMLLAEDPDLPVLVVANKQDKSGALSLDELQRELDLHGFDGQREFFLLPTSVAPAGPGAAAPYVLHVRTLLLELLSQA</sequence>
<evidence type="ECO:0000256" key="2">
    <source>
        <dbReference type="ARBA" id="ARBA00023134"/>
    </source>
</evidence>
<feature type="transmembrane region" description="Helical" evidence="6">
    <location>
        <begin position="12"/>
        <end position="35"/>
    </location>
</feature>
<dbReference type="Bgee" id="ENSOANG00000041526">
    <property type="expression patterns" value="Expressed in brain and 5 other cell types or tissues"/>
</dbReference>
<evidence type="ECO:0000256" key="6">
    <source>
        <dbReference type="SAM" id="Phobius"/>
    </source>
</evidence>
<keyword evidence="1 3" id="KW-0547">Nucleotide-binding</keyword>
<dbReference type="InterPro" id="IPR006689">
    <property type="entry name" value="Small_GTPase_ARF/SAR"/>
</dbReference>
<dbReference type="InterPro" id="IPR027417">
    <property type="entry name" value="P-loop_NTPase"/>
</dbReference>
<evidence type="ECO:0000256" key="4">
    <source>
        <dbReference type="PIRSR" id="PIRSR606689-2"/>
    </source>
</evidence>
<reference evidence="7 8" key="1">
    <citation type="journal article" date="2008" name="Nature">
        <title>Genome analysis of the platypus reveals unique signatures of evolution.</title>
        <authorList>
            <person name="Warren W.C."/>
            <person name="Hillier L.W."/>
            <person name="Marshall Graves J.A."/>
            <person name="Birney E."/>
            <person name="Ponting C.P."/>
            <person name="Grutzner F."/>
            <person name="Belov K."/>
            <person name="Miller W."/>
            <person name="Clarke L."/>
            <person name="Chinwalla A.T."/>
            <person name="Yang S.P."/>
            <person name="Heger A."/>
            <person name="Locke D.P."/>
            <person name="Miethke P."/>
            <person name="Waters P.D."/>
            <person name="Veyrunes F."/>
            <person name="Fulton L."/>
            <person name="Fulton B."/>
            <person name="Graves T."/>
            <person name="Wallis J."/>
            <person name="Puente X.S."/>
            <person name="Lopez-Otin C."/>
            <person name="Ordonez G.R."/>
            <person name="Eichler E.E."/>
            <person name="Chen L."/>
            <person name="Cheng Z."/>
            <person name="Deakin J.E."/>
            <person name="Alsop A."/>
            <person name="Thompson K."/>
            <person name="Kirby P."/>
            <person name="Papenfuss A.T."/>
            <person name="Wakefield M.J."/>
            <person name="Olender T."/>
            <person name="Lancet D."/>
            <person name="Huttley G.A."/>
            <person name="Smit A.F."/>
            <person name="Pask A."/>
            <person name="Temple-Smith P."/>
            <person name="Batzer M.A."/>
            <person name="Walker J.A."/>
            <person name="Konkel M.K."/>
            <person name="Harris R.S."/>
            <person name="Whittington C.M."/>
            <person name="Wong E.S."/>
            <person name="Gemmell N.J."/>
            <person name="Buschiazzo E."/>
            <person name="Vargas Jentzsch I.M."/>
            <person name="Merkel A."/>
            <person name="Schmitz J."/>
            <person name="Zemann A."/>
            <person name="Churakov G."/>
            <person name="Kriegs J.O."/>
            <person name="Brosius J."/>
            <person name="Murchison E.P."/>
            <person name="Sachidanandam R."/>
            <person name="Smith C."/>
            <person name="Hannon G.J."/>
            <person name="Tsend-Ayush E."/>
            <person name="McMillan D."/>
            <person name="Attenborough R."/>
            <person name="Rens W."/>
            <person name="Ferguson-Smith M."/>
            <person name="Lefevre C.M."/>
            <person name="Sharp J.A."/>
            <person name="Nicholas K.R."/>
            <person name="Ray D.A."/>
            <person name="Kube M."/>
            <person name="Reinhardt R."/>
            <person name="Pringle T.H."/>
            <person name="Taylor J."/>
            <person name="Jones R.C."/>
            <person name="Nixon B."/>
            <person name="Dacheux J.L."/>
            <person name="Niwa H."/>
            <person name="Sekita Y."/>
            <person name="Huang X."/>
            <person name="Stark A."/>
            <person name="Kheradpour P."/>
            <person name="Kellis M."/>
            <person name="Flicek P."/>
            <person name="Chen Y."/>
            <person name="Webber C."/>
            <person name="Hardison R."/>
            <person name="Nelson J."/>
            <person name="Hallsworth-Pepin K."/>
            <person name="Delehaunty K."/>
            <person name="Markovic C."/>
            <person name="Minx P."/>
            <person name="Feng Y."/>
            <person name="Kremitzki C."/>
            <person name="Mitreva M."/>
            <person name="Glasscock J."/>
            <person name="Wylie T."/>
            <person name="Wohldmann P."/>
            <person name="Thiru P."/>
            <person name="Nhan M.N."/>
            <person name="Pohl C.S."/>
            <person name="Smith S.M."/>
            <person name="Hou S."/>
            <person name="Nefedov M."/>
            <person name="de Jong P.J."/>
            <person name="Renfree M.B."/>
            <person name="Mardis E.R."/>
            <person name="Wilson R.K."/>
        </authorList>
    </citation>
    <scope>NUCLEOTIDE SEQUENCE [LARGE SCALE GENOMIC DNA]</scope>
    <source>
        <strain evidence="7 8">Glennie</strain>
    </source>
</reference>
<keyword evidence="8" id="KW-1185">Reference proteome</keyword>
<keyword evidence="6" id="KW-0812">Transmembrane</keyword>
<dbReference type="SMART" id="SM00177">
    <property type="entry name" value="ARF"/>
    <property type="match status" value="1"/>
</dbReference>
<evidence type="ECO:0000256" key="3">
    <source>
        <dbReference type="PIRSR" id="PIRSR606689-1"/>
    </source>
</evidence>
<organism evidence="7 8">
    <name type="scientific">Ornithorhynchus anatinus</name>
    <name type="common">Duckbill platypus</name>
    <dbReference type="NCBI Taxonomy" id="9258"/>
    <lineage>
        <taxon>Eukaryota</taxon>
        <taxon>Metazoa</taxon>
        <taxon>Chordata</taxon>
        <taxon>Craniata</taxon>
        <taxon>Vertebrata</taxon>
        <taxon>Euteleostomi</taxon>
        <taxon>Mammalia</taxon>
        <taxon>Monotremata</taxon>
        <taxon>Ornithorhynchidae</taxon>
        <taxon>Ornithorhynchus</taxon>
    </lineage>
</organism>
<dbReference type="PRINTS" id="PR00328">
    <property type="entry name" value="SAR1GTPBP"/>
</dbReference>
<dbReference type="SMART" id="SM00178">
    <property type="entry name" value="SAR"/>
    <property type="match status" value="1"/>
</dbReference>
<dbReference type="AlphaFoldDB" id="A0A6I8PFW1"/>